<evidence type="ECO:0000256" key="2">
    <source>
        <dbReference type="SAM" id="MobiDB-lite"/>
    </source>
</evidence>
<dbReference type="CDD" id="cd01130">
    <property type="entry name" value="VirB11-like_ATPase"/>
    <property type="match status" value="1"/>
</dbReference>
<keyword evidence="5" id="KW-1185">Reference proteome</keyword>
<dbReference type="InterPro" id="IPR003593">
    <property type="entry name" value="AAA+_ATPase"/>
</dbReference>
<dbReference type="GO" id="GO:0016887">
    <property type="term" value="F:ATP hydrolysis activity"/>
    <property type="evidence" value="ECO:0007669"/>
    <property type="project" value="InterPro"/>
</dbReference>
<dbReference type="PANTHER" id="PTHR30486">
    <property type="entry name" value="TWITCHING MOTILITY PROTEIN PILT"/>
    <property type="match status" value="1"/>
</dbReference>
<dbReference type="Proteomes" id="UP000646365">
    <property type="component" value="Unassembled WGS sequence"/>
</dbReference>
<feature type="domain" description="AAA+ ATPase" evidence="3">
    <location>
        <begin position="229"/>
        <end position="383"/>
    </location>
</feature>
<evidence type="ECO:0000313" key="5">
    <source>
        <dbReference type="Proteomes" id="UP000646365"/>
    </source>
</evidence>
<reference evidence="4" key="1">
    <citation type="journal article" date="2014" name="Int. J. Syst. Evol. Microbiol.">
        <title>Complete genome sequence of Corynebacterium casei LMG S-19264T (=DSM 44701T), isolated from a smear-ripened cheese.</title>
        <authorList>
            <consortium name="US DOE Joint Genome Institute (JGI-PGF)"/>
            <person name="Walter F."/>
            <person name="Albersmeier A."/>
            <person name="Kalinowski J."/>
            <person name="Ruckert C."/>
        </authorList>
    </citation>
    <scope>NUCLEOTIDE SEQUENCE</scope>
    <source>
        <strain evidence="4">CGMCC 1.15725</strain>
    </source>
</reference>
<dbReference type="InterPro" id="IPR001482">
    <property type="entry name" value="T2SS/T4SS_dom"/>
</dbReference>
<dbReference type="EMBL" id="BMJQ01000006">
    <property type="protein sequence ID" value="GGF19572.1"/>
    <property type="molecule type" value="Genomic_DNA"/>
</dbReference>
<protein>
    <submittedName>
        <fullName evidence="4">Pilus assembly protein CpaF</fullName>
    </submittedName>
</protein>
<proteinExistence type="inferred from homology"/>
<evidence type="ECO:0000259" key="3">
    <source>
        <dbReference type="SMART" id="SM00382"/>
    </source>
</evidence>
<dbReference type="Gene3D" id="3.40.50.300">
    <property type="entry name" value="P-loop containing nucleotide triphosphate hydrolases"/>
    <property type="match status" value="1"/>
</dbReference>
<feature type="region of interest" description="Disordered" evidence="2">
    <location>
        <begin position="1"/>
        <end position="31"/>
    </location>
</feature>
<reference evidence="4" key="2">
    <citation type="submission" date="2020-09" db="EMBL/GenBank/DDBJ databases">
        <authorList>
            <person name="Sun Q."/>
            <person name="Zhou Y."/>
        </authorList>
    </citation>
    <scope>NUCLEOTIDE SEQUENCE</scope>
    <source>
        <strain evidence="4">CGMCC 1.15725</strain>
    </source>
</reference>
<dbReference type="PANTHER" id="PTHR30486:SF6">
    <property type="entry name" value="TYPE IV PILUS RETRACTATION ATPASE PILT"/>
    <property type="match status" value="1"/>
</dbReference>
<dbReference type="RefSeq" id="WP_189046479.1">
    <property type="nucleotide sequence ID" value="NZ_BMJQ01000006.1"/>
</dbReference>
<gene>
    <name evidence="4" type="ORF">GCM10011611_26890</name>
</gene>
<sequence length="456" mass="50728">MMKSSFGRRYVETDTTAIAPPPEQPAKPAEDQFQVPVMDETRRQIRDVLFTRIEPTAAIRLSADGLRAEISRLASEICNEQRIQLNAREEERLVQELLDDMVGLGPLEPLLADEAITDIMVNGPNNVWVERRGKLELVPVRFRDNQHVANIAQRIAASVGRRVDEASPICDARLADGSRVNILLPPLALCGPTLSIRKFSRRAITFDMMARQGNLSEAMARFLEIAAKARLNILVSGGTGSGKTTLMNAMSRAIDHGERIVTIEDAAELRLQQPHVVPMETRPANLEGNGEINQRDLLKNALRMRPDRIIVGETRGAEAFDMLQAMNTGHDGSMSTVHANTPRDALSRVENMVLMASVGLPSRAIKTQIVSAVDLIVQIERMRDGIRRIVSIMEVIGLESEVITTQELFAFRYEGETREGMLRGSFVCTGYRPQFLDKVAQFGLERRLLEIMGIEG</sequence>
<dbReference type="AlphaFoldDB" id="A0A8J2YUG4"/>
<dbReference type="SUPFAM" id="SSF52540">
    <property type="entry name" value="P-loop containing nucleoside triphosphate hydrolases"/>
    <property type="match status" value="1"/>
</dbReference>
<dbReference type="InterPro" id="IPR027417">
    <property type="entry name" value="P-loop_NTPase"/>
</dbReference>
<name>A0A8J2YUG4_9PROT</name>
<dbReference type="InterPro" id="IPR050921">
    <property type="entry name" value="T4SS_GSP_E_ATPase"/>
</dbReference>
<dbReference type="SMART" id="SM00382">
    <property type="entry name" value="AAA"/>
    <property type="match status" value="1"/>
</dbReference>
<comment type="caution">
    <text evidence="4">The sequence shown here is derived from an EMBL/GenBank/DDBJ whole genome shotgun (WGS) entry which is preliminary data.</text>
</comment>
<accession>A0A8J2YUG4</accession>
<organism evidence="4 5">
    <name type="scientific">Aliidongia dinghuensis</name>
    <dbReference type="NCBI Taxonomy" id="1867774"/>
    <lineage>
        <taxon>Bacteria</taxon>
        <taxon>Pseudomonadati</taxon>
        <taxon>Pseudomonadota</taxon>
        <taxon>Alphaproteobacteria</taxon>
        <taxon>Rhodospirillales</taxon>
        <taxon>Dongiaceae</taxon>
        <taxon>Aliidongia</taxon>
    </lineage>
</organism>
<dbReference type="Pfam" id="PF00437">
    <property type="entry name" value="T2SSE"/>
    <property type="match status" value="1"/>
</dbReference>
<evidence type="ECO:0000256" key="1">
    <source>
        <dbReference type="ARBA" id="ARBA00006611"/>
    </source>
</evidence>
<dbReference type="Gene3D" id="3.30.450.380">
    <property type="match status" value="1"/>
</dbReference>
<evidence type="ECO:0000313" key="4">
    <source>
        <dbReference type="EMBL" id="GGF19572.1"/>
    </source>
</evidence>
<comment type="similarity">
    <text evidence="1">Belongs to the GSP E family.</text>
</comment>